<evidence type="ECO:0000313" key="2">
    <source>
        <dbReference type="EMBL" id="ARN79088.1"/>
    </source>
</evidence>
<keyword evidence="1" id="KW-0472">Membrane</keyword>
<organism evidence="2 3">
    <name type="scientific">Nonlabens spongiae</name>
    <dbReference type="NCBI Taxonomy" id="331648"/>
    <lineage>
        <taxon>Bacteria</taxon>
        <taxon>Pseudomonadati</taxon>
        <taxon>Bacteroidota</taxon>
        <taxon>Flavobacteriia</taxon>
        <taxon>Flavobacteriales</taxon>
        <taxon>Flavobacteriaceae</taxon>
        <taxon>Nonlabens</taxon>
    </lineage>
</organism>
<proteinExistence type="predicted"/>
<keyword evidence="1" id="KW-0812">Transmembrane</keyword>
<gene>
    <name evidence="2" type="ORF">BST97_14415</name>
</gene>
<accession>A0A1W6MNB3</accession>
<feature type="transmembrane region" description="Helical" evidence="1">
    <location>
        <begin position="106"/>
        <end position="126"/>
    </location>
</feature>
<reference evidence="2 3" key="1">
    <citation type="submission" date="2016-11" db="EMBL/GenBank/DDBJ databases">
        <title>Trade-off between light-utilization and light-protection in marine flavobacteria.</title>
        <authorList>
            <person name="Kumagai Y."/>
        </authorList>
    </citation>
    <scope>NUCLEOTIDE SEQUENCE [LARGE SCALE GENOMIC DNA]</scope>
    <source>
        <strain evidence="2 3">JCM 13191</strain>
    </source>
</reference>
<sequence>MIEVRDEQSDSLLYRQQHNGRRAIFPKQGEFTVLPLTKHRQGIPLSISLSEARERNFAPKNTAINLEIKKTKKKQDSIFQENEKLRNAEQQKQERTHNFFSTARGIITFIIFGVLASVVVLIIYFIQKRKEKPVTSDYNREFDKDFENRP</sequence>
<dbReference type="RefSeq" id="WP_085767892.1">
    <property type="nucleotide sequence ID" value="NZ_CP019344.1"/>
</dbReference>
<dbReference type="AlphaFoldDB" id="A0A1W6MNB3"/>
<dbReference type="STRING" id="331648.BST97_14415"/>
<keyword evidence="3" id="KW-1185">Reference proteome</keyword>
<name>A0A1W6MNB3_9FLAO</name>
<evidence type="ECO:0000313" key="3">
    <source>
        <dbReference type="Proteomes" id="UP000193431"/>
    </source>
</evidence>
<protein>
    <submittedName>
        <fullName evidence="2">Uncharacterized protein</fullName>
    </submittedName>
</protein>
<keyword evidence="1" id="KW-1133">Transmembrane helix</keyword>
<dbReference type="Proteomes" id="UP000193431">
    <property type="component" value="Chromosome"/>
</dbReference>
<evidence type="ECO:0000256" key="1">
    <source>
        <dbReference type="SAM" id="Phobius"/>
    </source>
</evidence>
<dbReference type="OrthoDB" id="1478111at2"/>
<dbReference type="EMBL" id="CP019344">
    <property type="protein sequence ID" value="ARN79088.1"/>
    <property type="molecule type" value="Genomic_DNA"/>
</dbReference>